<proteinExistence type="inferred from homology"/>
<keyword evidence="5" id="KW-0966">Cell projection</keyword>
<dbReference type="GO" id="GO:0044781">
    <property type="term" value="P:bacterial-type flagellum organization"/>
    <property type="evidence" value="ECO:0007669"/>
    <property type="project" value="UniProtKB-KW"/>
</dbReference>
<protein>
    <recommendedName>
        <fullName evidence="2">Basal-body rod modification protein FlgD</fullName>
    </recommendedName>
</protein>
<dbReference type="EMBL" id="SJPP01000001">
    <property type="protein sequence ID" value="TWU12948.1"/>
    <property type="molecule type" value="Genomic_DNA"/>
</dbReference>
<sequence length="142" mass="15005">MDVNTTTSTGASSTATTVESGKTGFAALNADDFMKLLLTQLQNQDPSEPTSNEELLNQLSSMQSLASSIELGDTLKDIVSNQQLTDGAAFLGSYVTGDNDQNVAVDGVVDRVVMREGSAYLGIGEQEIPVRNVTQVNALFAQ</sequence>
<dbReference type="AlphaFoldDB" id="A0A5C6BLL8"/>
<evidence type="ECO:0000313" key="5">
    <source>
        <dbReference type="EMBL" id="TWU12948.1"/>
    </source>
</evidence>
<organism evidence="5 6">
    <name type="scientific">Symmachiella macrocystis</name>
    <dbReference type="NCBI Taxonomy" id="2527985"/>
    <lineage>
        <taxon>Bacteria</taxon>
        <taxon>Pseudomonadati</taxon>
        <taxon>Planctomycetota</taxon>
        <taxon>Planctomycetia</taxon>
        <taxon>Planctomycetales</taxon>
        <taxon>Planctomycetaceae</taxon>
        <taxon>Symmachiella</taxon>
    </lineage>
</organism>
<evidence type="ECO:0000256" key="3">
    <source>
        <dbReference type="ARBA" id="ARBA00022795"/>
    </source>
</evidence>
<dbReference type="RefSeq" id="WP_146370352.1">
    <property type="nucleotide sequence ID" value="NZ_SJPP01000001.1"/>
</dbReference>
<evidence type="ECO:0000256" key="2">
    <source>
        <dbReference type="ARBA" id="ARBA00016013"/>
    </source>
</evidence>
<gene>
    <name evidence="5" type="ORF">CA54_17740</name>
</gene>
<keyword evidence="6" id="KW-1185">Reference proteome</keyword>
<evidence type="ECO:0000256" key="4">
    <source>
        <dbReference type="ARBA" id="ARBA00024746"/>
    </source>
</evidence>
<keyword evidence="5" id="KW-0969">Cilium</keyword>
<evidence type="ECO:0000313" key="6">
    <source>
        <dbReference type="Proteomes" id="UP000320735"/>
    </source>
</evidence>
<dbReference type="OrthoDB" id="280334at2"/>
<reference evidence="5 6" key="1">
    <citation type="submission" date="2019-02" db="EMBL/GenBank/DDBJ databases">
        <title>Deep-cultivation of Planctomycetes and their phenomic and genomic characterization uncovers novel biology.</title>
        <authorList>
            <person name="Wiegand S."/>
            <person name="Jogler M."/>
            <person name="Boedeker C."/>
            <person name="Pinto D."/>
            <person name="Vollmers J."/>
            <person name="Rivas-Marin E."/>
            <person name="Kohn T."/>
            <person name="Peeters S.H."/>
            <person name="Heuer A."/>
            <person name="Rast P."/>
            <person name="Oberbeckmann S."/>
            <person name="Bunk B."/>
            <person name="Jeske O."/>
            <person name="Meyerdierks A."/>
            <person name="Storesund J.E."/>
            <person name="Kallscheuer N."/>
            <person name="Luecker S."/>
            <person name="Lage O.M."/>
            <person name="Pohl T."/>
            <person name="Merkel B.J."/>
            <person name="Hornburger P."/>
            <person name="Mueller R.-W."/>
            <person name="Bruemmer F."/>
            <person name="Labrenz M."/>
            <person name="Spormann A.M."/>
            <person name="Op Den Camp H."/>
            <person name="Overmann J."/>
            <person name="Amann R."/>
            <person name="Jetten M.S.M."/>
            <person name="Mascher T."/>
            <person name="Medema M.H."/>
            <person name="Devos D.P."/>
            <person name="Kaster A.-K."/>
            <person name="Ovreas L."/>
            <person name="Rohde M."/>
            <person name="Galperin M.Y."/>
            <person name="Jogler C."/>
        </authorList>
    </citation>
    <scope>NUCLEOTIDE SEQUENCE [LARGE SCALE GENOMIC DNA]</scope>
    <source>
        <strain evidence="5 6">CA54</strain>
    </source>
</reference>
<dbReference type="InterPro" id="IPR005648">
    <property type="entry name" value="FlgD"/>
</dbReference>
<keyword evidence="3" id="KW-1005">Bacterial flagellum biogenesis</keyword>
<name>A0A5C6BLL8_9PLAN</name>
<comment type="similarity">
    <text evidence="1">Belongs to the FlgD family.</text>
</comment>
<comment type="function">
    <text evidence="4">Required for flagellar hook formation. May act as a scaffolding protein.</text>
</comment>
<dbReference type="Proteomes" id="UP000320735">
    <property type="component" value="Unassembled WGS sequence"/>
</dbReference>
<evidence type="ECO:0000256" key="1">
    <source>
        <dbReference type="ARBA" id="ARBA00010577"/>
    </source>
</evidence>
<comment type="caution">
    <text evidence="5">The sequence shown here is derived from an EMBL/GenBank/DDBJ whole genome shotgun (WGS) entry which is preliminary data.</text>
</comment>
<keyword evidence="5" id="KW-0282">Flagellum</keyword>
<accession>A0A5C6BLL8</accession>
<dbReference type="Pfam" id="PF03963">
    <property type="entry name" value="FlgD"/>
    <property type="match status" value="1"/>
</dbReference>